<organism evidence="2 3">
    <name type="scientific">Neobacillus massiliamazoniensis</name>
    <dbReference type="NCBI Taxonomy" id="1499688"/>
    <lineage>
        <taxon>Bacteria</taxon>
        <taxon>Bacillati</taxon>
        <taxon>Bacillota</taxon>
        <taxon>Bacilli</taxon>
        <taxon>Bacillales</taxon>
        <taxon>Bacillaceae</taxon>
        <taxon>Neobacillus</taxon>
    </lineage>
</organism>
<feature type="transmembrane region" description="Helical" evidence="1">
    <location>
        <begin position="7"/>
        <end position="24"/>
    </location>
</feature>
<dbReference type="OrthoDB" id="1932566at2"/>
<evidence type="ECO:0000313" key="2">
    <source>
        <dbReference type="EMBL" id="CRK81482.1"/>
    </source>
</evidence>
<dbReference type="InterPro" id="IPR046208">
    <property type="entry name" value="DUF6241"/>
</dbReference>
<dbReference type="Proteomes" id="UP000199087">
    <property type="component" value="Unassembled WGS sequence"/>
</dbReference>
<sequence length="167" mass="19072">MKFSKKFLLIPILAVAIIVGYLYLKKENVTVTERISPNGEAVVLVHEQKSTVENEFPLTMNEGDVQQAIHKMSHQKVLASQKWGAVPLTPERVKRLIQVVEANKKHYKNADLYLGILEKWDKGDFDNVVQAHNTIWDLQGGSIGKAYEKASPEEEMKFIEENFHVKQ</sequence>
<dbReference type="Pfam" id="PF19754">
    <property type="entry name" value="DUF6241"/>
    <property type="match status" value="1"/>
</dbReference>
<accession>A0A0U1NUP9</accession>
<evidence type="ECO:0008006" key="4">
    <source>
        <dbReference type="Google" id="ProtNLM"/>
    </source>
</evidence>
<name>A0A0U1NUP9_9BACI</name>
<dbReference type="RefSeq" id="WP_090632610.1">
    <property type="nucleotide sequence ID" value="NZ_CVRB01000001.1"/>
</dbReference>
<evidence type="ECO:0000256" key="1">
    <source>
        <dbReference type="SAM" id="Phobius"/>
    </source>
</evidence>
<keyword evidence="1" id="KW-1133">Transmembrane helix</keyword>
<dbReference type="STRING" id="1499688.BN000_01385"/>
<keyword evidence="1" id="KW-0472">Membrane</keyword>
<dbReference type="AlphaFoldDB" id="A0A0U1NUP9"/>
<dbReference type="EMBL" id="CVRB01000001">
    <property type="protein sequence ID" value="CRK81482.1"/>
    <property type="molecule type" value="Genomic_DNA"/>
</dbReference>
<gene>
    <name evidence="2" type="ORF">BN000_01385</name>
</gene>
<keyword evidence="3" id="KW-1185">Reference proteome</keyword>
<reference evidence="3" key="1">
    <citation type="submission" date="2015-05" db="EMBL/GenBank/DDBJ databases">
        <authorList>
            <person name="Urmite Genomes"/>
        </authorList>
    </citation>
    <scope>NUCLEOTIDE SEQUENCE [LARGE SCALE GENOMIC DNA]</scope>
    <source>
        <strain evidence="3">LF1</strain>
    </source>
</reference>
<keyword evidence="1" id="KW-0812">Transmembrane</keyword>
<evidence type="ECO:0000313" key="3">
    <source>
        <dbReference type="Proteomes" id="UP000199087"/>
    </source>
</evidence>
<proteinExistence type="predicted"/>
<protein>
    <recommendedName>
        <fullName evidence="4">PRK06770 family protein</fullName>
    </recommendedName>
</protein>